<gene>
    <name evidence="2" type="ORF">EBM89_16985</name>
</gene>
<name>A0A3M2IZ90_9CELL</name>
<dbReference type="EMBL" id="RFFI01000119">
    <property type="protein sequence ID" value="RMI04980.1"/>
    <property type="molecule type" value="Genomic_DNA"/>
</dbReference>
<evidence type="ECO:0000313" key="2">
    <source>
        <dbReference type="EMBL" id="RMI04980.1"/>
    </source>
</evidence>
<keyword evidence="3" id="KW-1185">Reference proteome</keyword>
<organism evidence="2 3">
    <name type="scientific">Cellulomonas triticagri</name>
    <dbReference type="NCBI Taxonomy" id="2483352"/>
    <lineage>
        <taxon>Bacteria</taxon>
        <taxon>Bacillati</taxon>
        <taxon>Actinomycetota</taxon>
        <taxon>Actinomycetes</taxon>
        <taxon>Micrococcales</taxon>
        <taxon>Cellulomonadaceae</taxon>
        <taxon>Cellulomonas</taxon>
    </lineage>
</organism>
<dbReference type="AlphaFoldDB" id="A0A3M2IZ90"/>
<keyword evidence="1" id="KW-0472">Membrane</keyword>
<feature type="transmembrane region" description="Helical" evidence="1">
    <location>
        <begin position="89"/>
        <end position="110"/>
    </location>
</feature>
<protein>
    <submittedName>
        <fullName evidence="2">DUF624 domain-containing protein</fullName>
    </submittedName>
</protein>
<proteinExistence type="predicted"/>
<comment type="caution">
    <text evidence="2">The sequence shown here is derived from an EMBL/GenBank/DDBJ whole genome shotgun (WGS) entry which is preliminary data.</text>
</comment>
<accession>A0A3M2IZ90</accession>
<dbReference type="Pfam" id="PF04854">
    <property type="entry name" value="DUF624"/>
    <property type="match status" value="1"/>
</dbReference>
<keyword evidence="1" id="KW-1133">Transmembrane helix</keyword>
<dbReference type="Proteomes" id="UP000269289">
    <property type="component" value="Unassembled WGS sequence"/>
</dbReference>
<dbReference type="InterPro" id="IPR006938">
    <property type="entry name" value="DUF624"/>
</dbReference>
<reference evidence="2 3" key="1">
    <citation type="submission" date="2018-10" db="EMBL/GenBank/DDBJ databases">
        <title>Isolation, diversity and antifungal activity of actinobacteria from wheat.</title>
        <authorList>
            <person name="Han C."/>
        </authorList>
    </citation>
    <scope>NUCLEOTIDE SEQUENCE [LARGE SCALE GENOMIC DNA]</scope>
    <source>
        <strain evidence="2 3">NEAU-YY56</strain>
    </source>
</reference>
<feature type="transmembrane region" description="Helical" evidence="1">
    <location>
        <begin position="169"/>
        <end position="193"/>
    </location>
</feature>
<feature type="transmembrane region" description="Helical" evidence="1">
    <location>
        <begin position="214"/>
        <end position="243"/>
    </location>
</feature>
<feature type="transmembrane region" description="Helical" evidence="1">
    <location>
        <begin position="61"/>
        <end position="83"/>
    </location>
</feature>
<keyword evidence="1" id="KW-0812">Transmembrane</keyword>
<feature type="transmembrane region" description="Helical" evidence="1">
    <location>
        <begin position="137"/>
        <end position="157"/>
    </location>
</feature>
<evidence type="ECO:0000313" key="3">
    <source>
        <dbReference type="Proteomes" id="UP000269289"/>
    </source>
</evidence>
<sequence>MDGRGAAARALLGRRASGGAGRRATRRARRRRIPVSGARTWSDDEVGPGALSRGAAVLYRWLVLEVLLVLTTLPGAVVVVLLERDAANLPLYAAALLPVGPAVVAGLAAVRSWEVDPDLSPARGFWRAYRRDARGTLAWWAPLLALLCVLAVNVAHADVVPGGTALRPAAFALALLLVVLAGHLAVLQARFTFRLRDAVRIALAQVAPQWRFSLGVLSLLLVGATVTVVAFDVVTVLLAWAAVLLLHQMSRPLVADVTERFTDHA</sequence>
<evidence type="ECO:0000256" key="1">
    <source>
        <dbReference type="SAM" id="Phobius"/>
    </source>
</evidence>